<dbReference type="AlphaFoldDB" id="A0A363NN44"/>
<feature type="domain" description="ABC3 transporter permease C-terminal" evidence="7">
    <location>
        <begin position="287"/>
        <end position="392"/>
    </location>
</feature>
<feature type="transmembrane region" description="Helical" evidence="6">
    <location>
        <begin position="21"/>
        <end position="42"/>
    </location>
</feature>
<feature type="domain" description="MacB-like periplasmic core" evidence="8">
    <location>
        <begin position="22"/>
        <end position="241"/>
    </location>
</feature>
<dbReference type="Pfam" id="PF12704">
    <property type="entry name" value="MacB_PCD"/>
    <property type="match status" value="1"/>
</dbReference>
<protein>
    <recommendedName>
        <fullName evidence="11">ABC transporter permease</fullName>
    </recommendedName>
</protein>
<proteinExistence type="predicted"/>
<evidence type="ECO:0000256" key="2">
    <source>
        <dbReference type="ARBA" id="ARBA00022475"/>
    </source>
</evidence>
<evidence type="ECO:0000259" key="7">
    <source>
        <dbReference type="Pfam" id="PF02687"/>
    </source>
</evidence>
<gene>
    <name evidence="9" type="ORF">DCO56_21855</name>
</gene>
<keyword evidence="5 6" id="KW-0472">Membrane</keyword>
<dbReference type="GO" id="GO:0022857">
    <property type="term" value="F:transmembrane transporter activity"/>
    <property type="evidence" value="ECO:0007669"/>
    <property type="project" value="TreeGrafter"/>
</dbReference>
<keyword evidence="10" id="KW-1185">Reference proteome</keyword>
<feature type="transmembrane region" description="Helical" evidence="6">
    <location>
        <begin position="281"/>
        <end position="300"/>
    </location>
</feature>
<sequence length="798" mass="89979">MIKNHLKTAWRTLTHNRIYSLSNLVGLTIALFVFMLISSLVVDELSYDRQWSNSNELYRMRIVPKETKEGVTNNISGAPEGISATLKANFPEVLGYTSINSFSPKLTINKRSKRLAEINTLEIDSGFFNLFDAKIIAGNPKQVIAGAKNITLTASAVQKHFGGKDVLGSTFYNKPQEGEPEAYYVNAIIEDMPHNSSFQAEALVLMPKVNEFNPAETGSLQTQLLLLKSTTDINSFSTKINKWYNAQKLNDWAKGHNLIIEPIKDIHLLSITGWENPMQDIYLLAGIALLILVLVSINYINLSFAHALKRAQQIGIRKVLGASRKNLIMQMGLESTILFAGSFLIAFFGYVLISPAFEHYLEHPLTMSYQHSLLMFVGLLSTWILLGWLCSLPTALSLSKTQPSLELRRQLSFFRLPLNMAFTKVLVVIQFAIAIVVAICMMSMRAQLNYLYSKDLGYEPKNLLAINYTSWEGKDQAFKQELLKNSYISSVSLTGWTPFSGSVDFKTVKDPDNPNEDLAVVFVYADYDYIKTMGIKLLDGRPLSADYAMDRPFTDSVHNGQPVFTNMLISEGTAQRLSLKLNRSNEPLKNTPVGVFKEFNGASLKFPIGPFAIKAQKEWEGGCMLIRVEEGKKKEALALVNSTWNKFFPNRIAQINWQEDQVQHQYNKEKKQYQQLALFTGASMLIAILGIVAIAIYTLERRVKEIGIRKVLGASVNTITYMISRSFIVLLLIAILIAFPTAWWFTHKWLENFYYHIDVPIALFVFTGLFIGLTTLAIIAVRIFRTARINPVNSLRDE</sequence>
<evidence type="ECO:0000313" key="10">
    <source>
        <dbReference type="Proteomes" id="UP000250831"/>
    </source>
</evidence>
<dbReference type="GO" id="GO:0005886">
    <property type="term" value="C:plasma membrane"/>
    <property type="evidence" value="ECO:0007669"/>
    <property type="project" value="UniProtKB-SubCell"/>
</dbReference>
<feature type="domain" description="ABC3 transporter permease C-terminal" evidence="7">
    <location>
        <begin position="678"/>
        <end position="791"/>
    </location>
</feature>
<dbReference type="InterPro" id="IPR025857">
    <property type="entry name" value="MacB_PCD"/>
</dbReference>
<keyword evidence="3 6" id="KW-0812">Transmembrane</keyword>
<feature type="transmembrane region" description="Helical" evidence="6">
    <location>
        <begin position="373"/>
        <end position="398"/>
    </location>
</feature>
<evidence type="ECO:0000313" key="9">
    <source>
        <dbReference type="EMBL" id="PUV22212.1"/>
    </source>
</evidence>
<name>A0A363NN44_9SPHI</name>
<dbReference type="PANTHER" id="PTHR30572">
    <property type="entry name" value="MEMBRANE COMPONENT OF TRANSPORTER-RELATED"/>
    <property type="match status" value="1"/>
</dbReference>
<comment type="subcellular location">
    <subcellularLocation>
        <location evidence="1">Cell membrane</location>
        <topology evidence="1">Multi-pass membrane protein</topology>
    </subcellularLocation>
</comment>
<dbReference type="EMBL" id="QCXX01000007">
    <property type="protein sequence ID" value="PUV22212.1"/>
    <property type="molecule type" value="Genomic_DNA"/>
</dbReference>
<comment type="caution">
    <text evidence="9">The sequence shown here is derived from an EMBL/GenBank/DDBJ whole genome shotgun (WGS) entry which is preliminary data.</text>
</comment>
<feature type="transmembrane region" description="Helical" evidence="6">
    <location>
        <begin position="418"/>
        <end position="444"/>
    </location>
</feature>
<dbReference type="PANTHER" id="PTHR30572:SF18">
    <property type="entry name" value="ABC-TYPE MACROLIDE FAMILY EXPORT SYSTEM PERMEASE COMPONENT 2"/>
    <property type="match status" value="1"/>
</dbReference>
<dbReference type="InterPro" id="IPR003838">
    <property type="entry name" value="ABC3_permease_C"/>
</dbReference>
<keyword evidence="4 6" id="KW-1133">Transmembrane helix</keyword>
<feature type="transmembrane region" description="Helical" evidence="6">
    <location>
        <begin position="676"/>
        <end position="699"/>
    </location>
</feature>
<evidence type="ECO:0000256" key="5">
    <source>
        <dbReference type="ARBA" id="ARBA00023136"/>
    </source>
</evidence>
<evidence type="ECO:0000256" key="6">
    <source>
        <dbReference type="SAM" id="Phobius"/>
    </source>
</evidence>
<dbReference type="Pfam" id="PF02687">
    <property type="entry name" value="FtsX"/>
    <property type="match status" value="2"/>
</dbReference>
<dbReference type="OrthoDB" id="1451596at2"/>
<evidence type="ECO:0000256" key="1">
    <source>
        <dbReference type="ARBA" id="ARBA00004651"/>
    </source>
</evidence>
<reference evidence="9 10" key="1">
    <citation type="submission" date="2018-04" db="EMBL/GenBank/DDBJ databases">
        <title>Sphingobacterium sp. M46 Genome.</title>
        <authorList>
            <person name="Cheng J."/>
            <person name="Li Y."/>
        </authorList>
    </citation>
    <scope>NUCLEOTIDE SEQUENCE [LARGE SCALE GENOMIC DNA]</scope>
    <source>
        <strain evidence="9 10">M46</strain>
    </source>
</reference>
<organism evidence="9 10">
    <name type="scientific">Sphingobacterium athyrii</name>
    <dbReference type="NCBI Taxonomy" id="2152717"/>
    <lineage>
        <taxon>Bacteria</taxon>
        <taxon>Pseudomonadati</taxon>
        <taxon>Bacteroidota</taxon>
        <taxon>Sphingobacteriia</taxon>
        <taxon>Sphingobacteriales</taxon>
        <taxon>Sphingobacteriaceae</taxon>
        <taxon>Sphingobacterium</taxon>
    </lineage>
</organism>
<feature type="transmembrane region" description="Helical" evidence="6">
    <location>
        <begin position="333"/>
        <end position="353"/>
    </location>
</feature>
<evidence type="ECO:0000259" key="8">
    <source>
        <dbReference type="Pfam" id="PF12704"/>
    </source>
</evidence>
<evidence type="ECO:0000256" key="3">
    <source>
        <dbReference type="ARBA" id="ARBA00022692"/>
    </source>
</evidence>
<dbReference type="Proteomes" id="UP000250831">
    <property type="component" value="Unassembled WGS sequence"/>
</dbReference>
<dbReference type="InterPro" id="IPR050250">
    <property type="entry name" value="Macrolide_Exporter_MacB"/>
</dbReference>
<feature type="transmembrane region" description="Helical" evidence="6">
    <location>
        <begin position="759"/>
        <end position="781"/>
    </location>
</feature>
<feature type="transmembrane region" description="Helical" evidence="6">
    <location>
        <begin position="719"/>
        <end position="739"/>
    </location>
</feature>
<accession>A0A363NN44</accession>
<keyword evidence="2" id="KW-1003">Cell membrane</keyword>
<dbReference type="RefSeq" id="WP_108635876.1">
    <property type="nucleotide sequence ID" value="NZ_QCXX01000007.1"/>
</dbReference>
<evidence type="ECO:0000256" key="4">
    <source>
        <dbReference type="ARBA" id="ARBA00022989"/>
    </source>
</evidence>
<evidence type="ECO:0008006" key="11">
    <source>
        <dbReference type="Google" id="ProtNLM"/>
    </source>
</evidence>